<name>A0A166NC44_9EURO</name>
<dbReference type="InterPro" id="IPR041698">
    <property type="entry name" value="Methyltransf_25"/>
</dbReference>
<dbReference type="SUPFAM" id="SSF53335">
    <property type="entry name" value="S-adenosyl-L-methionine-dependent methyltransferases"/>
    <property type="match status" value="1"/>
</dbReference>
<dbReference type="AlphaFoldDB" id="A0A166NC44"/>
<protein>
    <submittedName>
        <fullName evidence="3">SAM binding motif containing protein</fullName>
    </submittedName>
</protein>
<evidence type="ECO:0000259" key="2">
    <source>
        <dbReference type="Pfam" id="PF13649"/>
    </source>
</evidence>
<dbReference type="Pfam" id="PF13649">
    <property type="entry name" value="Methyltransf_25"/>
    <property type="match status" value="1"/>
</dbReference>
<accession>A0A166NC44</accession>
<evidence type="ECO:0000256" key="1">
    <source>
        <dbReference type="SAM" id="MobiDB-lite"/>
    </source>
</evidence>
<sequence>MSLSHLFIPSSIQSYSVALAQAQYQQQCELQKHHLHQQQEEQKRRNSEKSTDSSTRSASSSTAATTTSTTLTTTTNTIDTTTSKMLIPSSTSTSMSTSTSGSNQSTDSNVPSHTSHSPSSKGPPPLIEQQGRLWIGDPTLAYPLPCDHNEIARQIMNLECLSVCFGNIFCNSEFETRVPNRVLEVGCGPATWSHKCHNYFKSKGHSDVEFHGIDIVEICPNLRKLGVNWHFKQCDIRELKIPFPMEYFDFIFIKDASLIRTPVPAWLELWIQYLRPGGVIEVWETDHVFRALLPHPPPAPGLPKKCYEQAAKTKTYTICPSTPWTDAKNQFLIDYNGWIQQVFSNSQLSTTPCSNVGLSFSTEGDSLENTGSRRIAIPLGHMQWEQDDPNCPDITNEQMALRKIFLYTTSRTMRSINHALIETSQKTPEEYARWWSQLTLELVGNTGISSGECLEAGAWWGTKKVMTEGKS</sequence>
<reference evidence="3 4" key="1">
    <citation type="journal article" date="2016" name="Genome Biol. Evol.">
        <title>Divergent and convergent evolution of fungal pathogenicity.</title>
        <authorList>
            <person name="Shang Y."/>
            <person name="Xiao G."/>
            <person name="Zheng P."/>
            <person name="Cen K."/>
            <person name="Zhan S."/>
            <person name="Wang C."/>
        </authorList>
    </citation>
    <scope>NUCLEOTIDE SEQUENCE [LARGE SCALE GENOMIC DNA]</scope>
    <source>
        <strain evidence="3 4">ARSEF 7405</strain>
    </source>
</reference>
<evidence type="ECO:0000313" key="4">
    <source>
        <dbReference type="Proteomes" id="UP000242877"/>
    </source>
</evidence>
<feature type="domain" description="Methyltransferase" evidence="2">
    <location>
        <begin position="182"/>
        <end position="278"/>
    </location>
</feature>
<comment type="caution">
    <text evidence="3">The sequence shown here is derived from an EMBL/GenBank/DDBJ whole genome shotgun (WGS) entry which is preliminary data.</text>
</comment>
<gene>
    <name evidence="3" type="ORF">AAP_04515</name>
</gene>
<feature type="compositionally biased region" description="Basic and acidic residues" evidence="1">
    <location>
        <begin position="37"/>
        <end position="51"/>
    </location>
</feature>
<dbReference type="VEuPathDB" id="FungiDB:AAP_04515"/>
<feature type="region of interest" description="Disordered" evidence="1">
    <location>
        <begin position="31"/>
        <end position="129"/>
    </location>
</feature>
<dbReference type="CDD" id="cd02440">
    <property type="entry name" value="AdoMet_MTases"/>
    <property type="match status" value="1"/>
</dbReference>
<proteinExistence type="predicted"/>
<dbReference type="Gene3D" id="3.40.50.150">
    <property type="entry name" value="Vaccinia Virus protein VP39"/>
    <property type="match status" value="1"/>
</dbReference>
<feature type="compositionally biased region" description="Low complexity" evidence="1">
    <location>
        <begin position="52"/>
        <end position="108"/>
    </location>
</feature>
<dbReference type="InterPro" id="IPR029063">
    <property type="entry name" value="SAM-dependent_MTases_sf"/>
</dbReference>
<organism evidence="3 4">
    <name type="scientific">Ascosphaera apis ARSEF 7405</name>
    <dbReference type="NCBI Taxonomy" id="392613"/>
    <lineage>
        <taxon>Eukaryota</taxon>
        <taxon>Fungi</taxon>
        <taxon>Dikarya</taxon>
        <taxon>Ascomycota</taxon>
        <taxon>Pezizomycotina</taxon>
        <taxon>Eurotiomycetes</taxon>
        <taxon>Eurotiomycetidae</taxon>
        <taxon>Onygenales</taxon>
        <taxon>Ascosphaeraceae</taxon>
        <taxon>Ascosphaera</taxon>
    </lineage>
</organism>
<evidence type="ECO:0000313" key="3">
    <source>
        <dbReference type="EMBL" id="KZZ89030.1"/>
    </source>
</evidence>
<dbReference type="OrthoDB" id="5538558at2759"/>
<dbReference type="EMBL" id="AZGZ01000022">
    <property type="protein sequence ID" value="KZZ89030.1"/>
    <property type="molecule type" value="Genomic_DNA"/>
</dbReference>
<feature type="compositionally biased region" description="Polar residues" evidence="1">
    <location>
        <begin position="109"/>
        <end position="120"/>
    </location>
</feature>
<dbReference type="Proteomes" id="UP000242877">
    <property type="component" value="Unassembled WGS sequence"/>
</dbReference>
<keyword evidence="4" id="KW-1185">Reference proteome</keyword>